<dbReference type="AlphaFoldDB" id="A0A2W5FH30"/>
<evidence type="ECO:0000313" key="4">
    <source>
        <dbReference type="Proteomes" id="UP000249739"/>
    </source>
</evidence>
<sequence>MVQKFINRRFLSKNQTIFRIFLNTLTLKKADIMKKKILIVTEAALENPQAKPLSDLDRARVNGVYRTYENLMPHLQEKYDVDFLTPFSYGEEAGMIRAIWRRNTRFSAPMQKTIPLVVPSIKDMASRIEAIAPDFIHIATEGPLGIAALYCARKKGIQVSTAFHTNWQQYVTEQGFDIPFVPNAVAGRVVRKLLTVFHGKADATMAATNDLRHELIEWGMKQDKIHIVSRGIDTNIFHPYKDSPKDYILYVGRLAPGKGAERFCELETGSIPKVVVGTGPSEERIKATYPDVKFLGFAEGEQLARLYSGAKLFVLPSDTETFGMTVIEALACGTPVVALNRGGHQPILNADSGLGVMASDLQEAYDRAISDMGQFKSPEEMADLICKTRSWSQEAENFSSMMGEARNKTSEYLPDFTLAAA</sequence>
<dbReference type="InterPro" id="IPR028098">
    <property type="entry name" value="Glyco_trans_4-like_N"/>
</dbReference>
<dbReference type="EMBL" id="QFOT01000145">
    <property type="protein sequence ID" value="PZP54303.1"/>
    <property type="molecule type" value="Genomic_DNA"/>
</dbReference>
<evidence type="ECO:0000313" key="3">
    <source>
        <dbReference type="EMBL" id="PZP54303.1"/>
    </source>
</evidence>
<accession>A0A2W5FH30</accession>
<dbReference type="Proteomes" id="UP000249739">
    <property type="component" value="Unassembled WGS sequence"/>
</dbReference>
<feature type="domain" description="Glycosyl transferase family 1" evidence="1">
    <location>
        <begin position="239"/>
        <end position="369"/>
    </location>
</feature>
<dbReference type="PANTHER" id="PTHR45947:SF3">
    <property type="entry name" value="SULFOQUINOVOSYL TRANSFERASE SQD2"/>
    <property type="match status" value="1"/>
</dbReference>
<dbReference type="PANTHER" id="PTHR45947">
    <property type="entry name" value="SULFOQUINOVOSYL TRANSFERASE SQD2"/>
    <property type="match status" value="1"/>
</dbReference>
<dbReference type="InterPro" id="IPR001296">
    <property type="entry name" value="Glyco_trans_1"/>
</dbReference>
<feature type="domain" description="Glycosyltransferase subfamily 4-like N-terminal" evidence="2">
    <location>
        <begin position="61"/>
        <end position="235"/>
    </location>
</feature>
<reference evidence="3 4" key="1">
    <citation type="submission" date="2017-08" db="EMBL/GenBank/DDBJ databases">
        <title>Infants hospitalized years apart are colonized by the same room-sourced microbial strains.</title>
        <authorList>
            <person name="Brooks B."/>
            <person name="Olm M.R."/>
            <person name="Firek B.A."/>
            <person name="Baker R."/>
            <person name="Thomas B.C."/>
            <person name="Morowitz M.J."/>
            <person name="Banfield J.F."/>
        </authorList>
    </citation>
    <scope>NUCLEOTIDE SEQUENCE [LARGE SCALE GENOMIC DNA]</scope>
    <source>
        <strain evidence="3">S2_006_000_R2_64</strain>
    </source>
</reference>
<dbReference type="GO" id="GO:0016757">
    <property type="term" value="F:glycosyltransferase activity"/>
    <property type="evidence" value="ECO:0007669"/>
    <property type="project" value="InterPro"/>
</dbReference>
<organism evidence="3 4">
    <name type="scientific">Micavibrio aeruginosavorus</name>
    <dbReference type="NCBI Taxonomy" id="349221"/>
    <lineage>
        <taxon>Bacteria</taxon>
        <taxon>Pseudomonadati</taxon>
        <taxon>Bdellovibrionota</taxon>
        <taxon>Bdellovibrionia</taxon>
        <taxon>Bdellovibrionales</taxon>
        <taxon>Pseudobdellovibrionaceae</taxon>
        <taxon>Micavibrio</taxon>
    </lineage>
</organism>
<proteinExistence type="predicted"/>
<gene>
    <name evidence="3" type="ORF">DI586_10105</name>
</gene>
<dbReference type="SUPFAM" id="SSF53756">
    <property type="entry name" value="UDP-Glycosyltransferase/glycogen phosphorylase"/>
    <property type="match status" value="1"/>
</dbReference>
<dbReference type="Pfam" id="PF00534">
    <property type="entry name" value="Glycos_transf_1"/>
    <property type="match status" value="1"/>
</dbReference>
<comment type="caution">
    <text evidence="3">The sequence shown here is derived from an EMBL/GenBank/DDBJ whole genome shotgun (WGS) entry which is preliminary data.</text>
</comment>
<dbReference type="Pfam" id="PF13439">
    <property type="entry name" value="Glyco_transf_4"/>
    <property type="match status" value="1"/>
</dbReference>
<name>A0A2W5FH30_9BACT</name>
<dbReference type="InterPro" id="IPR050194">
    <property type="entry name" value="Glycosyltransferase_grp1"/>
</dbReference>
<evidence type="ECO:0000259" key="2">
    <source>
        <dbReference type="Pfam" id="PF13439"/>
    </source>
</evidence>
<evidence type="ECO:0000259" key="1">
    <source>
        <dbReference type="Pfam" id="PF00534"/>
    </source>
</evidence>
<dbReference type="Gene3D" id="3.40.50.2000">
    <property type="entry name" value="Glycogen Phosphorylase B"/>
    <property type="match status" value="2"/>
</dbReference>
<protein>
    <submittedName>
        <fullName evidence="3">Uncharacterized protein</fullName>
    </submittedName>
</protein>